<organism evidence="15 16">
    <name type="scientific">Sulfurimicrobium lacus</name>
    <dbReference type="NCBI Taxonomy" id="2715678"/>
    <lineage>
        <taxon>Bacteria</taxon>
        <taxon>Pseudomonadati</taxon>
        <taxon>Pseudomonadota</taxon>
        <taxon>Betaproteobacteria</taxon>
        <taxon>Nitrosomonadales</taxon>
        <taxon>Sulfuricellaceae</taxon>
        <taxon>Sulfurimicrobium</taxon>
    </lineage>
</organism>
<keyword evidence="9" id="KW-0560">Oxidoreductase</keyword>
<evidence type="ECO:0000256" key="3">
    <source>
        <dbReference type="ARBA" id="ARBA00005475"/>
    </source>
</evidence>
<evidence type="ECO:0000256" key="7">
    <source>
        <dbReference type="ARBA" id="ARBA00022723"/>
    </source>
</evidence>
<gene>
    <name evidence="15" type="primary">cbbM</name>
    <name evidence="15" type="ORF">SKTS_03840</name>
</gene>
<keyword evidence="8" id="KW-0460">Magnesium</keyword>
<dbReference type="Gene3D" id="3.30.70.150">
    <property type="entry name" value="RuBisCO large subunit, N-terminal domain"/>
    <property type="match status" value="1"/>
</dbReference>
<sequence length="459" mass="50520">MDQSARYADLSLKEEDLIKGDKHILVAYHMQPATGYGYLEVAAHIAAESSTGTNVEVSTTDDFTKGVDALVYEIDEAKGVMKVAYPNDLFDRNVTDGRAMLVSFLTLAIGNNQGMGDVKQLQMQDFYVPWSMLRQFDGPAKDITDMWDILGRPRVNGGYISGTIIKPKLGLRPEPFAKAAYQFWLGGDFIKNDEPQGNQVFCPVKKVIPLVYDAMKRAMDETGQAKLFSMNITADDHYEMLARADFALETFGPDANKVAFLVDGYVGGPGMITTARRQYPGQYLHYHRAGHGAVTSPSSVRGYTAFVLAKMSRLQGASGIHVGTMGYGKMEGGKDDRAIAYMIERDSADGPYYHQEWHGMKPTTPIISGGMNALRLPGFFENLGHGNVINTSGGGSYGHIDSPAAGAISLRQSYECWKSGADPIEFAKEHKEFARAFESFPKDADKIFPGWREKLGVHK</sequence>
<keyword evidence="10" id="KW-0120">Carbon dioxide fixation</keyword>
<dbReference type="Pfam" id="PF00016">
    <property type="entry name" value="RuBisCO_large"/>
    <property type="match status" value="1"/>
</dbReference>
<dbReference type="InterPro" id="IPR036376">
    <property type="entry name" value="RuBisCO_lsu_C_sf"/>
</dbReference>
<evidence type="ECO:0000256" key="8">
    <source>
        <dbReference type="ARBA" id="ARBA00022842"/>
    </source>
</evidence>
<dbReference type="PANTHER" id="PTHR42704:SF17">
    <property type="entry name" value="RIBULOSE BISPHOSPHATE CARBOXYLASE LARGE CHAIN"/>
    <property type="match status" value="1"/>
</dbReference>
<dbReference type="GO" id="GO:0016984">
    <property type="term" value="F:ribulose-bisphosphate carboxylase activity"/>
    <property type="evidence" value="ECO:0007669"/>
    <property type="project" value="UniProtKB-EC"/>
</dbReference>
<dbReference type="InterPro" id="IPR020878">
    <property type="entry name" value="RuBisCo_large_chain_AS"/>
</dbReference>
<dbReference type="HAMAP" id="MF_01339">
    <property type="entry name" value="RuBisCO_L_type2"/>
    <property type="match status" value="1"/>
</dbReference>
<keyword evidence="6" id="KW-0113">Calvin cycle</keyword>
<dbReference type="Gene3D" id="3.20.20.110">
    <property type="entry name" value="Ribulose bisphosphate carboxylase, large subunit, C-terminal domain"/>
    <property type="match status" value="1"/>
</dbReference>
<dbReference type="GO" id="GO:0004497">
    <property type="term" value="F:monooxygenase activity"/>
    <property type="evidence" value="ECO:0007669"/>
    <property type="project" value="UniProtKB-KW"/>
</dbReference>
<evidence type="ECO:0000256" key="2">
    <source>
        <dbReference type="ARBA" id="ARBA00003617"/>
    </source>
</evidence>
<dbReference type="EMBL" id="AP022853">
    <property type="protein sequence ID" value="BCB25498.1"/>
    <property type="molecule type" value="Genomic_DNA"/>
</dbReference>
<dbReference type="InterPro" id="IPR036422">
    <property type="entry name" value="RuBisCO_lsu_N_sf"/>
</dbReference>
<evidence type="ECO:0000256" key="1">
    <source>
        <dbReference type="ARBA" id="ARBA00001946"/>
    </source>
</evidence>
<dbReference type="NCBIfam" id="NF010002">
    <property type="entry name" value="PRK13475.1"/>
    <property type="match status" value="1"/>
</dbReference>
<dbReference type="EC" id="4.1.1.39" evidence="4"/>
<evidence type="ECO:0000256" key="12">
    <source>
        <dbReference type="ARBA" id="ARBA00049469"/>
    </source>
</evidence>
<evidence type="ECO:0000256" key="10">
    <source>
        <dbReference type="ARBA" id="ARBA00023300"/>
    </source>
</evidence>
<keyword evidence="16" id="KW-1185">Reference proteome</keyword>
<dbReference type="GO" id="GO:0000287">
    <property type="term" value="F:magnesium ion binding"/>
    <property type="evidence" value="ECO:0007669"/>
    <property type="project" value="InterPro"/>
</dbReference>
<dbReference type="KEGG" id="slac:SKTS_03840"/>
<dbReference type="Proteomes" id="UP000502260">
    <property type="component" value="Chromosome"/>
</dbReference>
<dbReference type="CDD" id="cd08211">
    <property type="entry name" value="RuBisCO_large_II"/>
    <property type="match status" value="1"/>
</dbReference>
<comment type="catalytic activity">
    <reaction evidence="12">
        <text>2 (2R)-3-phosphoglycerate + 2 H(+) = D-ribulose 1,5-bisphosphate + CO2 + H2O</text>
        <dbReference type="Rhea" id="RHEA:23124"/>
        <dbReference type="ChEBI" id="CHEBI:15377"/>
        <dbReference type="ChEBI" id="CHEBI:15378"/>
        <dbReference type="ChEBI" id="CHEBI:16526"/>
        <dbReference type="ChEBI" id="CHEBI:57870"/>
        <dbReference type="ChEBI" id="CHEBI:58272"/>
        <dbReference type="EC" id="4.1.1.39"/>
    </reaction>
</comment>
<dbReference type="InterPro" id="IPR033966">
    <property type="entry name" value="RuBisCO"/>
</dbReference>
<evidence type="ECO:0000313" key="15">
    <source>
        <dbReference type="EMBL" id="BCB25498.1"/>
    </source>
</evidence>
<dbReference type="SUPFAM" id="SSF54966">
    <property type="entry name" value="RuBisCO, large subunit, small (N-terminal) domain"/>
    <property type="match status" value="1"/>
</dbReference>
<evidence type="ECO:0000256" key="11">
    <source>
        <dbReference type="ARBA" id="ARBA00048059"/>
    </source>
</evidence>
<evidence type="ECO:0000256" key="4">
    <source>
        <dbReference type="ARBA" id="ARBA00012287"/>
    </source>
</evidence>
<evidence type="ECO:0000259" key="14">
    <source>
        <dbReference type="Pfam" id="PF02788"/>
    </source>
</evidence>
<comment type="cofactor">
    <cofactor evidence="1">
        <name>Mg(2+)</name>
        <dbReference type="ChEBI" id="CHEBI:18420"/>
    </cofactor>
</comment>
<protein>
    <recommendedName>
        <fullName evidence="5">Ribulose bisphosphate carboxylase</fullName>
        <ecNumber evidence="4">4.1.1.39</ecNumber>
    </recommendedName>
</protein>
<dbReference type="AlphaFoldDB" id="A0A6F8V729"/>
<dbReference type="InterPro" id="IPR017443">
    <property type="entry name" value="RuBisCO_lsu_fd_N"/>
</dbReference>
<dbReference type="InterPro" id="IPR000685">
    <property type="entry name" value="RuBisCO_lsu_C"/>
</dbReference>
<feature type="domain" description="Ribulose bisphosphate carboxylase large subunit C-terminal" evidence="13">
    <location>
        <begin position="143"/>
        <end position="440"/>
    </location>
</feature>
<comment type="function">
    <text evidence="2">RuBisCO catalyzes two reactions: the carboxylation of D-ribulose 1,5-bisphosphate, the primary event in carbon dioxide fixation, as well as the oxidative fragmentation of the pentose substrate. Both reactions occur simultaneously and in competition at the same active site.</text>
</comment>
<accession>A0A6F8V729</accession>
<dbReference type="RefSeq" id="WP_173059543.1">
    <property type="nucleotide sequence ID" value="NZ_AP022853.1"/>
</dbReference>
<dbReference type="PROSITE" id="PS00157">
    <property type="entry name" value="RUBISCO_LARGE"/>
    <property type="match status" value="1"/>
</dbReference>
<evidence type="ECO:0000256" key="9">
    <source>
        <dbReference type="ARBA" id="ARBA00023033"/>
    </source>
</evidence>
<evidence type="ECO:0000259" key="13">
    <source>
        <dbReference type="Pfam" id="PF00016"/>
    </source>
</evidence>
<comment type="catalytic activity">
    <reaction evidence="11">
        <text>D-ribulose 1,5-bisphosphate + O2 = 2-phosphoglycolate + (2R)-3-phosphoglycerate + 2 H(+)</text>
        <dbReference type="Rhea" id="RHEA:36631"/>
        <dbReference type="ChEBI" id="CHEBI:15378"/>
        <dbReference type="ChEBI" id="CHEBI:15379"/>
        <dbReference type="ChEBI" id="CHEBI:57870"/>
        <dbReference type="ChEBI" id="CHEBI:58033"/>
        <dbReference type="ChEBI" id="CHEBI:58272"/>
    </reaction>
</comment>
<dbReference type="PANTHER" id="PTHR42704">
    <property type="entry name" value="RIBULOSE BISPHOSPHATE CARBOXYLASE"/>
    <property type="match status" value="1"/>
</dbReference>
<dbReference type="InterPro" id="IPR020871">
    <property type="entry name" value="RuBisCO_lsuII"/>
</dbReference>
<dbReference type="GO" id="GO:0019253">
    <property type="term" value="P:reductive pentose-phosphate cycle"/>
    <property type="evidence" value="ECO:0007669"/>
    <property type="project" value="UniProtKB-KW"/>
</dbReference>
<keyword evidence="7" id="KW-0479">Metal-binding</keyword>
<proteinExistence type="inferred from homology"/>
<dbReference type="SUPFAM" id="SSF51649">
    <property type="entry name" value="RuBisCo, C-terminal domain"/>
    <property type="match status" value="1"/>
</dbReference>
<comment type="similarity">
    <text evidence="3">Belongs to the RuBisCO large chain family. Type II subfamily.</text>
</comment>
<evidence type="ECO:0000313" key="16">
    <source>
        <dbReference type="Proteomes" id="UP000502260"/>
    </source>
</evidence>
<feature type="domain" description="Ribulose bisphosphate carboxylase large subunit ferrodoxin-like N-terminal" evidence="14">
    <location>
        <begin position="12"/>
        <end position="132"/>
    </location>
</feature>
<name>A0A6F8V729_9PROT</name>
<evidence type="ECO:0000256" key="5">
    <source>
        <dbReference type="ARBA" id="ARBA00019702"/>
    </source>
</evidence>
<keyword evidence="9" id="KW-0503">Monooxygenase</keyword>
<dbReference type="Pfam" id="PF02788">
    <property type="entry name" value="RuBisCO_large_N"/>
    <property type="match status" value="1"/>
</dbReference>
<evidence type="ECO:0000256" key="6">
    <source>
        <dbReference type="ARBA" id="ARBA00022567"/>
    </source>
</evidence>
<reference evidence="16" key="1">
    <citation type="submission" date="2020-03" db="EMBL/GenBank/DDBJ databases">
        <title>Complete genome sequence of sulfur-oxidizing bacterium skT11.</title>
        <authorList>
            <person name="Kanda M."/>
            <person name="Kojima H."/>
            <person name="Fukui M."/>
        </authorList>
    </citation>
    <scope>NUCLEOTIDE SEQUENCE [LARGE SCALE GENOMIC DNA]</scope>
    <source>
        <strain evidence="16">skT11</strain>
    </source>
</reference>